<accession>A0A183GUZ4</accession>
<dbReference type="SUPFAM" id="SSF54001">
    <property type="entry name" value="Cysteine proteinases"/>
    <property type="match status" value="1"/>
</dbReference>
<accession>A0A3P8EMN4</accession>
<dbReference type="Gene3D" id="3.90.70.10">
    <property type="entry name" value="Cysteine proteinases"/>
    <property type="match status" value="1"/>
</dbReference>
<reference evidence="3" key="2">
    <citation type="submission" date="2019-09" db="UniProtKB">
        <authorList>
            <consortium name="WormBaseParasite"/>
        </authorList>
    </citation>
    <scope>IDENTIFICATION</scope>
</reference>
<organism evidence="2 3">
    <name type="scientific">Heligmosomoides polygyrus</name>
    <name type="common">Parasitic roundworm</name>
    <dbReference type="NCBI Taxonomy" id="6339"/>
    <lineage>
        <taxon>Eukaryota</taxon>
        <taxon>Metazoa</taxon>
        <taxon>Ecdysozoa</taxon>
        <taxon>Nematoda</taxon>
        <taxon>Chromadorea</taxon>
        <taxon>Rhabditida</taxon>
        <taxon>Rhabditina</taxon>
        <taxon>Rhabditomorpha</taxon>
        <taxon>Strongyloidea</taxon>
        <taxon>Heligmosomidae</taxon>
        <taxon>Heligmosomoides</taxon>
    </lineage>
</organism>
<keyword evidence="2" id="KW-1185">Reference proteome</keyword>
<evidence type="ECO:0000313" key="3">
    <source>
        <dbReference type="WBParaSite" id="HPBE_0002651401-mRNA-1"/>
    </source>
</evidence>
<dbReference type="AlphaFoldDB" id="A0A183GUZ4"/>
<protein>
    <submittedName>
        <fullName evidence="3">PRP21_like_P domain-containing protein</fullName>
    </submittedName>
</protein>
<dbReference type="WBParaSite" id="HPBE_0002651401-mRNA-1">
    <property type="protein sequence ID" value="HPBE_0002651401-mRNA-1"/>
    <property type="gene ID" value="HPBE_0002651401"/>
</dbReference>
<reference evidence="1 2" key="1">
    <citation type="submission" date="2018-11" db="EMBL/GenBank/DDBJ databases">
        <authorList>
            <consortium name="Pathogen Informatics"/>
        </authorList>
    </citation>
    <scope>NUCLEOTIDE SEQUENCE [LARGE SCALE GENOMIC DNA]</scope>
</reference>
<sequence>MTAKLAETNILLRKINYNTARPSEEEPNFALMSKEKVARIRKLRGDNMTKFALDMENELFAGDREELEKPIEKRIESADKVQFIREEDALQTFVSPELLDESNQYKWNSKQDAHKGFGVTEFPYLLTIPLKQLHFDINTVQDKAER</sequence>
<dbReference type="Proteomes" id="UP000050761">
    <property type="component" value="Unassembled WGS sequence"/>
</dbReference>
<evidence type="ECO:0000313" key="2">
    <source>
        <dbReference type="Proteomes" id="UP000050761"/>
    </source>
</evidence>
<evidence type="ECO:0000313" key="1">
    <source>
        <dbReference type="EMBL" id="VDP57981.1"/>
    </source>
</evidence>
<gene>
    <name evidence="1" type="ORF">HPBE_LOCUS26511</name>
</gene>
<dbReference type="OrthoDB" id="5867080at2759"/>
<dbReference type="EMBL" id="UZAH01040147">
    <property type="protein sequence ID" value="VDP57981.1"/>
    <property type="molecule type" value="Genomic_DNA"/>
</dbReference>
<dbReference type="InterPro" id="IPR038765">
    <property type="entry name" value="Papain-like_cys_pep_sf"/>
</dbReference>
<name>A0A183GUZ4_HELPZ</name>
<proteinExistence type="predicted"/>